<evidence type="ECO:0000313" key="1">
    <source>
        <dbReference type="EMBL" id="MDF2255223.1"/>
    </source>
</evidence>
<comment type="caution">
    <text evidence="1">The sequence shown here is derived from an EMBL/GenBank/DDBJ whole genome shotgun (WGS) entry which is preliminary data.</text>
</comment>
<gene>
    <name evidence="1" type="ORF">P2L57_05630</name>
</gene>
<name>A0ABT5YUR1_9ACTN</name>
<dbReference type="Proteomes" id="UP001220022">
    <property type="component" value="Unassembled WGS sequence"/>
</dbReference>
<accession>A0ABT5YUR1</accession>
<reference evidence="1 2" key="1">
    <citation type="submission" date="2023-03" db="EMBL/GenBank/DDBJ databases">
        <title>Draft genome sequence of type strain Streptomyces ferralitis JCM 14344.</title>
        <authorList>
            <person name="Klaysubun C."/>
            <person name="Duangmal K."/>
        </authorList>
    </citation>
    <scope>NUCLEOTIDE SEQUENCE [LARGE SCALE GENOMIC DNA]</scope>
    <source>
        <strain evidence="1 2">JCM 14344</strain>
    </source>
</reference>
<keyword evidence="2" id="KW-1185">Reference proteome</keyword>
<dbReference type="RefSeq" id="WP_275809107.1">
    <property type="nucleotide sequence ID" value="NZ_BAAANM010000012.1"/>
</dbReference>
<evidence type="ECO:0000313" key="2">
    <source>
        <dbReference type="Proteomes" id="UP001220022"/>
    </source>
</evidence>
<organism evidence="1 2">
    <name type="scientific">Streptantibioticus ferralitis</name>
    <dbReference type="NCBI Taxonomy" id="236510"/>
    <lineage>
        <taxon>Bacteria</taxon>
        <taxon>Bacillati</taxon>
        <taxon>Actinomycetota</taxon>
        <taxon>Actinomycetes</taxon>
        <taxon>Kitasatosporales</taxon>
        <taxon>Streptomycetaceae</taxon>
        <taxon>Streptantibioticus</taxon>
    </lineage>
</organism>
<dbReference type="EMBL" id="JARHTQ010000002">
    <property type="protein sequence ID" value="MDF2255223.1"/>
    <property type="molecule type" value="Genomic_DNA"/>
</dbReference>
<proteinExistence type="predicted"/>
<protein>
    <submittedName>
        <fullName evidence="1">Uncharacterized protein</fullName>
    </submittedName>
</protein>
<sequence length="54" mass="5768">MRGKTGHDDGYANGMFATRDLSIRGVYSVSNMSYDFGAPSPLAARLLTATLTGR</sequence>